<sequence length="157" mass="17923">MADVETLLTICRHFHPTDKGFRWDAVPLKHYKPEGTHFRDITRQVLFGPESGLPAELRYFEVAPGGYSTFERHAHVHAVLILRGRGRAIVGEQVFEVAPFDLIHVPAWTWHQFQAPDDEALGFLCLVATDRDRPVRPTPEEAAQLRQHPVIGPYVRL</sequence>
<name>A0A1M6PDN2_9BACT</name>
<dbReference type="Gene3D" id="2.60.120.10">
    <property type="entry name" value="Jelly Rolls"/>
    <property type="match status" value="1"/>
</dbReference>
<dbReference type="InterPro" id="IPR013096">
    <property type="entry name" value="Cupin_2"/>
</dbReference>
<proteinExistence type="predicted"/>
<keyword evidence="3" id="KW-1185">Reference proteome</keyword>
<dbReference type="AlphaFoldDB" id="A0A1M6PDN2"/>
<dbReference type="CDD" id="cd02222">
    <property type="entry name" value="cupin_TM1459-like"/>
    <property type="match status" value="1"/>
</dbReference>
<dbReference type="OrthoDB" id="285029at2"/>
<dbReference type="EMBL" id="FRAU01000001">
    <property type="protein sequence ID" value="SHK05992.1"/>
    <property type="molecule type" value="Genomic_DNA"/>
</dbReference>
<dbReference type="InterPro" id="IPR011051">
    <property type="entry name" value="RmlC_Cupin_sf"/>
</dbReference>
<protein>
    <submittedName>
        <fullName evidence="2">Cupin domain protein</fullName>
    </submittedName>
</protein>
<gene>
    <name evidence="2" type="ORF">SAMN04488087_0139</name>
</gene>
<dbReference type="Proteomes" id="UP000185812">
    <property type="component" value="Unassembled WGS sequence"/>
</dbReference>
<dbReference type="STRING" id="633813.SAMN04488087_0139"/>
<reference evidence="3" key="1">
    <citation type="submission" date="2016-11" db="EMBL/GenBank/DDBJ databases">
        <authorList>
            <person name="Varghese N."/>
            <person name="Submissions S."/>
        </authorList>
    </citation>
    <scope>NUCLEOTIDE SEQUENCE [LARGE SCALE GENOMIC DNA]</scope>
    <source>
        <strain evidence="3">DSM 22212</strain>
    </source>
</reference>
<dbReference type="RefSeq" id="WP_072713948.1">
    <property type="nucleotide sequence ID" value="NZ_FRAU01000001.1"/>
</dbReference>
<evidence type="ECO:0000313" key="2">
    <source>
        <dbReference type="EMBL" id="SHK05992.1"/>
    </source>
</evidence>
<dbReference type="InterPro" id="IPR014710">
    <property type="entry name" value="RmlC-like_jellyroll"/>
</dbReference>
<accession>A0A1M6PDN2</accession>
<evidence type="ECO:0000259" key="1">
    <source>
        <dbReference type="Pfam" id="PF07883"/>
    </source>
</evidence>
<evidence type="ECO:0000313" key="3">
    <source>
        <dbReference type="Proteomes" id="UP000185812"/>
    </source>
</evidence>
<feature type="domain" description="Cupin type-2" evidence="1">
    <location>
        <begin position="59"/>
        <end position="126"/>
    </location>
</feature>
<dbReference type="SUPFAM" id="SSF51182">
    <property type="entry name" value="RmlC-like cupins"/>
    <property type="match status" value="1"/>
</dbReference>
<dbReference type="Pfam" id="PF07883">
    <property type="entry name" value="Cupin_2"/>
    <property type="match status" value="1"/>
</dbReference>
<organism evidence="2 3">
    <name type="scientific">Rhodothermus profundi</name>
    <dbReference type="NCBI Taxonomy" id="633813"/>
    <lineage>
        <taxon>Bacteria</taxon>
        <taxon>Pseudomonadati</taxon>
        <taxon>Rhodothermota</taxon>
        <taxon>Rhodothermia</taxon>
        <taxon>Rhodothermales</taxon>
        <taxon>Rhodothermaceae</taxon>
        <taxon>Rhodothermus</taxon>
    </lineage>
</organism>